<accession>A0A804UGX7</accession>
<dbReference type="AlphaFoldDB" id="A0A804UGX7"/>
<evidence type="ECO:0000256" key="1">
    <source>
        <dbReference type="SAM" id="MobiDB-lite"/>
    </source>
</evidence>
<dbReference type="InParanoid" id="A0A804UGX7"/>
<protein>
    <submittedName>
        <fullName evidence="2">Uncharacterized protein</fullName>
    </submittedName>
</protein>
<feature type="region of interest" description="Disordered" evidence="1">
    <location>
        <begin position="1"/>
        <end position="67"/>
    </location>
</feature>
<feature type="compositionally biased region" description="Polar residues" evidence="1">
    <location>
        <begin position="7"/>
        <end position="49"/>
    </location>
</feature>
<keyword evidence="3" id="KW-1185">Reference proteome</keyword>
<proteinExistence type="predicted"/>
<organism evidence="2 3">
    <name type="scientific">Zea mays</name>
    <name type="common">Maize</name>
    <dbReference type="NCBI Taxonomy" id="4577"/>
    <lineage>
        <taxon>Eukaryota</taxon>
        <taxon>Viridiplantae</taxon>
        <taxon>Streptophyta</taxon>
        <taxon>Embryophyta</taxon>
        <taxon>Tracheophyta</taxon>
        <taxon>Spermatophyta</taxon>
        <taxon>Magnoliopsida</taxon>
        <taxon>Liliopsida</taxon>
        <taxon>Poales</taxon>
        <taxon>Poaceae</taxon>
        <taxon>PACMAD clade</taxon>
        <taxon>Panicoideae</taxon>
        <taxon>Andropogonodae</taxon>
        <taxon>Andropogoneae</taxon>
        <taxon>Tripsacinae</taxon>
        <taxon>Zea</taxon>
    </lineage>
</organism>
<reference evidence="2" key="3">
    <citation type="submission" date="2021-05" db="UniProtKB">
        <authorList>
            <consortium name="EnsemblPlants"/>
        </authorList>
    </citation>
    <scope>IDENTIFICATION</scope>
    <source>
        <strain evidence="2">cv. B73</strain>
    </source>
</reference>
<evidence type="ECO:0000313" key="3">
    <source>
        <dbReference type="Proteomes" id="UP000007305"/>
    </source>
</evidence>
<dbReference type="Gramene" id="Zm00001eb355560_T001">
    <property type="protein sequence ID" value="Zm00001eb355560_P001"/>
    <property type="gene ID" value="Zm00001eb355560"/>
</dbReference>
<dbReference type="EnsemblPlants" id="Zm00001eb355560_T001">
    <property type="protein sequence ID" value="Zm00001eb355560_P001"/>
    <property type="gene ID" value="Zm00001eb355560"/>
</dbReference>
<dbReference type="Proteomes" id="UP000007305">
    <property type="component" value="Chromosome 8"/>
</dbReference>
<sequence>MEWASMRTRSAPSPTSLTSGRLAVLSTTTRPPPGMSTSSGASRQLSATPSRSRGDGAGSGDEDARTMPEAGWLDTSAAASASGRSHARDTNSVEKPVKMPVAPVSWKLVNCPGLWPLEVSPRKSTVSGVGAAGPLCHHVTTPKGSASASPSFTATTFSFVASGRTMPQVPVPVVRFRCSRSIIGFRAEQSSAIQIYESIRAEQSRAGDRRAYLGGRRRPWLSRSSWGARARRRRARAWLRRWRRRRAWAGRRGSTRSRRRRRRRRPSWAAWGLDLQVPSGRQRKGWVVVAGSEVKWSEVKWVFVIRRRAAPIYITGWNGMDDGE</sequence>
<reference evidence="2" key="2">
    <citation type="submission" date="2019-07" db="EMBL/GenBank/DDBJ databases">
        <authorList>
            <person name="Seetharam A."/>
            <person name="Woodhouse M."/>
            <person name="Cannon E."/>
        </authorList>
    </citation>
    <scope>NUCLEOTIDE SEQUENCE [LARGE SCALE GENOMIC DNA]</scope>
    <source>
        <strain evidence="2">cv. B73</strain>
    </source>
</reference>
<evidence type="ECO:0000313" key="2">
    <source>
        <dbReference type="EnsemblPlants" id="Zm00001eb355560_P001"/>
    </source>
</evidence>
<reference evidence="3" key="1">
    <citation type="journal article" date="2009" name="Science">
        <title>The B73 maize genome: complexity, diversity, and dynamics.</title>
        <authorList>
            <person name="Schnable P.S."/>
            <person name="Ware D."/>
            <person name="Fulton R.S."/>
            <person name="Stein J.C."/>
            <person name="Wei F."/>
            <person name="Pasternak S."/>
            <person name="Liang C."/>
            <person name="Zhang J."/>
            <person name="Fulton L."/>
            <person name="Graves T.A."/>
            <person name="Minx P."/>
            <person name="Reily A.D."/>
            <person name="Courtney L."/>
            <person name="Kruchowski S.S."/>
            <person name="Tomlinson C."/>
            <person name="Strong C."/>
            <person name="Delehaunty K."/>
            <person name="Fronick C."/>
            <person name="Courtney B."/>
            <person name="Rock S.M."/>
            <person name="Belter E."/>
            <person name="Du F."/>
            <person name="Kim K."/>
            <person name="Abbott R.M."/>
            <person name="Cotton M."/>
            <person name="Levy A."/>
            <person name="Marchetto P."/>
            <person name="Ochoa K."/>
            <person name="Jackson S.M."/>
            <person name="Gillam B."/>
            <person name="Chen W."/>
            <person name="Yan L."/>
            <person name="Higginbotham J."/>
            <person name="Cardenas M."/>
            <person name="Waligorski J."/>
            <person name="Applebaum E."/>
            <person name="Phelps L."/>
            <person name="Falcone J."/>
            <person name="Kanchi K."/>
            <person name="Thane T."/>
            <person name="Scimone A."/>
            <person name="Thane N."/>
            <person name="Henke J."/>
            <person name="Wang T."/>
            <person name="Ruppert J."/>
            <person name="Shah N."/>
            <person name="Rotter K."/>
            <person name="Hodges J."/>
            <person name="Ingenthron E."/>
            <person name="Cordes M."/>
            <person name="Kohlberg S."/>
            <person name="Sgro J."/>
            <person name="Delgado B."/>
            <person name="Mead K."/>
            <person name="Chinwalla A."/>
            <person name="Leonard S."/>
            <person name="Crouse K."/>
            <person name="Collura K."/>
            <person name="Kudrna D."/>
            <person name="Currie J."/>
            <person name="He R."/>
            <person name="Angelova A."/>
            <person name="Rajasekar S."/>
            <person name="Mueller T."/>
            <person name="Lomeli R."/>
            <person name="Scara G."/>
            <person name="Ko A."/>
            <person name="Delaney K."/>
            <person name="Wissotski M."/>
            <person name="Lopez G."/>
            <person name="Campos D."/>
            <person name="Braidotti M."/>
            <person name="Ashley E."/>
            <person name="Golser W."/>
            <person name="Kim H."/>
            <person name="Lee S."/>
            <person name="Lin J."/>
            <person name="Dujmic Z."/>
            <person name="Kim W."/>
            <person name="Talag J."/>
            <person name="Zuccolo A."/>
            <person name="Fan C."/>
            <person name="Sebastian A."/>
            <person name="Kramer M."/>
            <person name="Spiegel L."/>
            <person name="Nascimento L."/>
            <person name="Zutavern T."/>
            <person name="Miller B."/>
            <person name="Ambroise C."/>
            <person name="Muller S."/>
            <person name="Spooner W."/>
            <person name="Narechania A."/>
            <person name="Ren L."/>
            <person name="Wei S."/>
            <person name="Kumari S."/>
            <person name="Faga B."/>
            <person name="Levy M.J."/>
            <person name="McMahan L."/>
            <person name="Van Buren P."/>
            <person name="Vaughn M.W."/>
            <person name="Ying K."/>
            <person name="Yeh C.-T."/>
            <person name="Emrich S.J."/>
            <person name="Jia Y."/>
            <person name="Kalyanaraman A."/>
            <person name="Hsia A.-P."/>
            <person name="Barbazuk W.B."/>
            <person name="Baucom R.S."/>
            <person name="Brutnell T.P."/>
            <person name="Carpita N.C."/>
            <person name="Chaparro C."/>
            <person name="Chia J.-M."/>
            <person name="Deragon J.-M."/>
            <person name="Estill J.C."/>
            <person name="Fu Y."/>
            <person name="Jeddeloh J.A."/>
            <person name="Han Y."/>
            <person name="Lee H."/>
            <person name="Li P."/>
            <person name="Lisch D.R."/>
            <person name="Liu S."/>
            <person name="Liu Z."/>
            <person name="Nagel D.H."/>
            <person name="McCann M.C."/>
            <person name="SanMiguel P."/>
            <person name="Myers A.M."/>
            <person name="Nettleton D."/>
            <person name="Nguyen J."/>
            <person name="Penning B.W."/>
            <person name="Ponnala L."/>
            <person name="Schneider K.L."/>
            <person name="Schwartz D.C."/>
            <person name="Sharma A."/>
            <person name="Soderlund C."/>
            <person name="Springer N.M."/>
            <person name="Sun Q."/>
            <person name="Wang H."/>
            <person name="Waterman M."/>
            <person name="Westerman R."/>
            <person name="Wolfgruber T.K."/>
            <person name="Yang L."/>
            <person name="Yu Y."/>
            <person name="Zhang L."/>
            <person name="Zhou S."/>
            <person name="Zhu Q."/>
            <person name="Bennetzen J.L."/>
            <person name="Dawe R.K."/>
            <person name="Jiang J."/>
            <person name="Jiang N."/>
            <person name="Presting G.G."/>
            <person name="Wessler S.R."/>
            <person name="Aluru S."/>
            <person name="Martienssen R.A."/>
            <person name="Clifton S.W."/>
            <person name="McCombie W.R."/>
            <person name="Wing R.A."/>
            <person name="Wilson R.K."/>
        </authorList>
    </citation>
    <scope>NUCLEOTIDE SEQUENCE [LARGE SCALE GENOMIC DNA]</scope>
    <source>
        <strain evidence="3">cv. B73</strain>
    </source>
</reference>
<name>A0A804UGX7_MAIZE</name>